<dbReference type="Gene3D" id="3.30.40.10">
    <property type="entry name" value="Zinc/RING finger domain, C3HC4 (zinc finger)"/>
    <property type="match status" value="1"/>
</dbReference>
<dbReference type="InterPro" id="IPR019786">
    <property type="entry name" value="Zinc_finger_PHD-type_CS"/>
</dbReference>
<dbReference type="GO" id="GO:0034967">
    <property type="term" value="C:Set3 complex"/>
    <property type="evidence" value="ECO:0007669"/>
    <property type="project" value="TreeGrafter"/>
</dbReference>
<dbReference type="PROSITE" id="PS01359">
    <property type="entry name" value="ZF_PHD_1"/>
    <property type="match status" value="1"/>
</dbReference>
<dbReference type="GO" id="GO:0008270">
    <property type="term" value="F:zinc ion binding"/>
    <property type="evidence" value="ECO:0007669"/>
    <property type="project" value="UniProtKB-KW"/>
</dbReference>
<reference evidence="8 9" key="1">
    <citation type="journal article" date="2018" name="Front. Microbiol.">
        <title>Genomic and genetic insights into a cosmopolitan fungus, Paecilomyces variotii (Eurotiales).</title>
        <authorList>
            <person name="Urquhart A.S."/>
            <person name="Mondo S.J."/>
            <person name="Makela M.R."/>
            <person name="Hane J.K."/>
            <person name="Wiebenga A."/>
            <person name="He G."/>
            <person name="Mihaltcheva S."/>
            <person name="Pangilinan J."/>
            <person name="Lipzen A."/>
            <person name="Barry K."/>
            <person name="de Vries R.P."/>
            <person name="Grigoriev I.V."/>
            <person name="Idnurm A."/>
        </authorList>
    </citation>
    <scope>NUCLEOTIDE SEQUENCE [LARGE SCALE GENOMIC DNA]</scope>
    <source>
        <strain evidence="8 9">CBS 101075</strain>
    </source>
</reference>
<comment type="caution">
    <text evidence="8">The sequence shown here is derived from an EMBL/GenBank/DDBJ whole genome shotgun (WGS) entry which is preliminary data.</text>
</comment>
<feature type="compositionally biased region" description="Polar residues" evidence="6">
    <location>
        <begin position="16"/>
        <end position="32"/>
    </location>
</feature>
<evidence type="ECO:0000256" key="6">
    <source>
        <dbReference type="SAM" id="MobiDB-lite"/>
    </source>
</evidence>
<dbReference type="EMBL" id="RCNU01000004">
    <property type="protein sequence ID" value="RWQ96015.1"/>
    <property type="molecule type" value="Genomic_DNA"/>
</dbReference>
<dbReference type="InterPro" id="IPR011011">
    <property type="entry name" value="Znf_FYVE_PHD"/>
</dbReference>
<dbReference type="PANTHER" id="PTHR46462:SF3">
    <property type="entry name" value="UPSET, ISOFORM A"/>
    <property type="match status" value="1"/>
</dbReference>
<feature type="compositionally biased region" description="Polar residues" evidence="6">
    <location>
        <begin position="70"/>
        <end position="84"/>
    </location>
</feature>
<gene>
    <name evidence="8" type="ORF">C8Q69DRAFT_443753</name>
</gene>
<dbReference type="Proteomes" id="UP000283841">
    <property type="component" value="Unassembled WGS sequence"/>
</dbReference>
<evidence type="ECO:0000313" key="8">
    <source>
        <dbReference type="EMBL" id="RWQ96015.1"/>
    </source>
</evidence>
<feature type="region of interest" description="Disordered" evidence="6">
    <location>
        <begin position="613"/>
        <end position="632"/>
    </location>
</feature>
<keyword evidence="4" id="KW-0156">Chromatin regulator</keyword>
<evidence type="ECO:0000256" key="3">
    <source>
        <dbReference type="ARBA" id="ARBA00022833"/>
    </source>
</evidence>
<feature type="compositionally biased region" description="Polar residues" evidence="6">
    <location>
        <begin position="162"/>
        <end position="183"/>
    </location>
</feature>
<feature type="region of interest" description="Disordered" evidence="6">
    <location>
        <begin position="651"/>
        <end position="685"/>
    </location>
</feature>
<dbReference type="PROSITE" id="PS50016">
    <property type="entry name" value="ZF_PHD_2"/>
    <property type="match status" value="1"/>
</dbReference>
<keyword evidence="2 5" id="KW-0863">Zinc-finger</keyword>
<dbReference type="Pfam" id="PF20826">
    <property type="entry name" value="PHD_5"/>
    <property type="match status" value="1"/>
</dbReference>
<dbReference type="STRING" id="264951.A0A443HVZ8"/>
<feature type="region of interest" description="Disordered" evidence="6">
    <location>
        <begin position="744"/>
        <end position="765"/>
    </location>
</feature>
<dbReference type="SUPFAM" id="SSF57903">
    <property type="entry name" value="FYVE/PHD zinc finger"/>
    <property type="match status" value="1"/>
</dbReference>
<sequence length="765" mass="83198">MNWDRPVHSFNYPNGEPQTPTRTPRFTSFGDSAFQTPKLESSFYDPRVTWDTSDPYASSPELFKTPQRFGLSTPSNQLKAQSGFSERDTNRDFGSTSEHIAPGSERARASEGTGTARRLRLSSKPDIWGNEEGPGTVESAKSAASMQTPPPTSTSRRKGTEYDNNGTAQAFQNSSRKLSTVSMGGSHLETPSRLIGASPQLFSNIQGSPDLFQFASIDQSASPFFPQHKLFWDQESENQGESIGLPGSSNDIFGPTTGAAFGPSNTVSHDQQIPQLPTIQGSLDLPEFGDTSFGLRGTTTADAALFPAPFSTSPRVPVTKAEDPAMFLSSPARRFGHLQTRVDPRSVQRESQRQPYHHQTEESKREELHRSRSLRMPGSFSDEEDDDWTPSGVRPGLTRSLTHTAVSSHNRQQNQMSSGVLASTTGIRKTPSKGRTSPVKSLRQSLPRANSATLPTRSQSLVLKIGKDGRAKTEMQVVDESSTGLTDPLSGMDLDGSATESECESAEYPISHSLFSDSKSKLSRASSTSRPHSKGSSYSSATVSHSGRQSPWANSSRGLRRAPRPSLEDWAAQTPRRLSMPVNADFSRGTSATSDSLPDQNEDDGDAQHALRQVLKGRNRSRNSVVGYPSGLTRTSNTIAHLRSSPPHFGARLDLNIADSGNSPTTVTDPDIATPSTDRQSNPSNSTRCICNSMDNGGHLMIQCESCNHWLHTKCVGLERANLPPVYICVYCSQTPMRGGRLRDPLAGTAHAPTSPLAHKSFRYR</sequence>
<dbReference type="SMART" id="SM00249">
    <property type="entry name" value="PHD"/>
    <property type="match status" value="1"/>
</dbReference>
<dbReference type="AlphaFoldDB" id="A0A443HVZ8"/>
<dbReference type="GeneID" id="39598219"/>
<keyword evidence="3" id="KW-0862">Zinc</keyword>
<feature type="compositionally biased region" description="Polar residues" evidence="6">
    <location>
        <begin position="237"/>
        <end position="251"/>
    </location>
</feature>
<organism evidence="8 9">
    <name type="scientific">Byssochlamys spectabilis</name>
    <name type="common">Paecilomyces variotii</name>
    <dbReference type="NCBI Taxonomy" id="264951"/>
    <lineage>
        <taxon>Eukaryota</taxon>
        <taxon>Fungi</taxon>
        <taxon>Dikarya</taxon>
        <taxon>Ascomycota</taxon>
        <taxon>Pezizomycotina</taxon>
        <taxon>Eurotiomycetes</taxon>
        <taxon>Eurotiomycetidae</taxon>
        <taxon>Eurotiales</taxon>
        <taxon>Thermoascaceae</taxon>
        <taxon>Paecilomyces</taxon>
    </lineage>
</organism>
<dbReference type="RefSeq" id="XP_028485660.1">
    <property type="nucleotide sequence ID" value="XM_028628942.1"/>
</dbReference>
<evidence type="ECO:0000313" key="9">
    <source>
        <dbReference type="Proteomes" id="UP000283841"/>
    </source>
</evidence>
<dbReference type="InterPro" id="IPR001965">
    <property type="entry name" value="Znf_PHD"/>
</dbReference>
<feature type="compositionally biased region" description="Polar residues" evidence="6">
    <location>
        <begin position="399"/>
        <end position="457"/>
    </location>
</feature>
<feature type="region of interest" description="Disordered" evidence="6">
    <location>
        <begin position="473"/>
        <end position="605"/>
    </location>
</feature>
<accession>A0A443HVZ8</accession>
<dbReference type="InterPro" id="IPR013083">
    <property type="entry name" value="Znf_RING/FYVE/PHD"/>
</dbReference>
<keyword evidence="1" id="KW-0479">Metal-binding</keyword>
<feature type="compositionally biased region" description="Polar residues" evidence="6">
    <location>
        <begin position="659"/>
        <end position="685"/>
    </location>
</feature>
<evidence type="ECO:0000259" key="7">
    <source>
        <dbReference type="PROSITE" id="PS50016"/>
    </source>
</evidence>
<evidence type="ECO:0000256" key="5">
    <source>
        <dbReference type="PROSITE-ProRule" id="PRU00146"/>
    </source>
</evidence>
<feature type="region of interest" description="Disordered" evidence="6">
    <location>
        <begin position="236"/>
        <end position="270"/>
    </location>
</feature>
<dbReference type="GO" id="GO:0006355">
    <property type="term" value="P:regulation of DNA-templated transcription"/>
    <property type="evidence" value="ECO:0007669"/>
    <property type="project" value="TreeGrafter"/>
</dbReference>
<feature type="region of interest" description="Disordered" evidence="6">
    <location>
        <begin position="1"/>
        <end position="32"/>
    </location>
</feature>
<evidence type="ECO:0000256" key="4">
    <source>
        <dbReference type="ARBA" id="ARBA00022853"/>
    </source>
</evidence>
<proteinExistence type="predicted"/>
<feature type="region of interest" description="Disordered" evidence="6">
    <location>
        <begin position="45"/>
        <end position="192"/>
    </location>
</feature>
<feature type="domain" description="PHD-type" evidence="7">
    <location>
        <begin position="686"/>
        <end position="735"/>
    </location>
</feature>
<evidence type="ECO:0000256" key="1">
    <source>
        <dbReference type="ARBA" id="ARBA00022723"/>
    </source>
</evidence>
<evidence type="ECO:0000256" key="2">
    <source>
        <dbReference type="ARBA" id="ARBA00022771"/>
    </source>
</evidence>
<feature type="region of interest" description="Disordered" evidence="6">
    <location>
        <begin position="332"/>
        <end position="457"/>
    </location>
</feature>
<protein>
    <recommendedName>
        <fullName evidence="7">PHD-type domain-containing protein</fullName>
    </recommendedName>
</protein>
<dbReference type="InterPro" id="IPR019787">
    <property type="entry name" value="Znf_PHD-finger"/>
</dbReference>
<name>A0A443HVZ8_BYSSP</name>
<dbReference type="PANTHER" id="PTHR46462">
    <property type="entry name" value="UPSET, ISOFORM A"/>
    <property type="match status" value="1"/>
</dbReference>
<feature type="compositionally biased region" description="Polar residues" evidence="6">
    <location>
        <begin position="534"/>
        <end position="557"/>
    </location>
</feature>
<keyword evidence="9" id="KW-1185">Reference proteome</keyword>
<dbReference type="VEuPathDB" id="FungiDB:C8Q69DRAFT_443753"/>
<dbReference type="GO" id="GO:0006325">
    <property type="term" value="P:chromatin organization"/>
    <property type="evidence" value="ECO:0007669"/>
    <property type="project" value="UniProtKB-KW"/>
</dbReference>
<feature type="compositionally biased region" description="Polar residues" evidence="6">
    <location>
        <begin position="588"/>
        <end position="599"/>
    </location>
</feature>
<feature type="compositionally biased region" description="Basic and acidic residues" evidence="6">
    <location>
        <begin position="340"/>
        <end position="370"/>
    </location>
</feature>
<dbReference type="GO" id="GO:0070210">
    <property type="term" value="C:Rpd3L-Expanded complex"/>
    <property type="evidence" value="ECO:0007669"/>
    <property type="project" value="TreeGrafter"/>
</dbReference>